<organism evidence="2">
    <name type="scientific">marine sediment metagenome</name>
    <dbReference type="NCBI Taxonomy" id="412755"/>
    <lineage>
        <taxon>unclassified sequences</taxon>
        <taxon>metagenomes</taxon>
        <taxon>ecological metagenomes</taxon>
    </lineage>
</organism>
<dbReference type="AlphaFoldDB" id="A0A0F9MAE5"/>
<feature type="region of interest" description="Disordered" evidence="1">
    <location>
        <begin position="1"/>
        <end position="21"/>
    </location>
</feature>
<protein>
    <submittedName>
        <fullName evidence="2">Uncharacterized protein</fullName>
    </submittedName>
</protein>
<reference evidence="2" key="1">
    <citation type="journal article" date="2015" name="Nature">
        <title>Complex archaea that bridge the gap between prokaryotes and eukaryotes.</title>
        <authorList>
            <person name="Spang A."/>
            <person name="Saw J.H."/>
            <person name="Jorgensen S.L."/>
            <person name="Zaremba-Niedzwiedzka K."/>
            <person name="Martijn J."/>
            <person name="Lind A.E."/>
            <person name="van Eijk R."/>
            <person name="Schleper C."/>
            <person name="Guy L."/>
            <person name="Ettema T.J."/>
        </authorList>
    </citation>
    <scope>NUCLEOTIDE SEQUENCE</scope>
</reference>
<feature type="compositionally biased region" description="Polar residues" evidence="1">
    <location>
        <begin position="1"/>
        <end position="14"/>
    </location>
</feature>
<proteinExistence type="predicted"/>
<evidence type="ECO:0000256" key="1">
    <source>
        <dbReference type="SAM" id="MobiDB-lite"/>
    </source>
</evidence>
<accession>A0A0F9MAE5</accession>
<dbReference type="EMBL" id="LAZR01005118">
    <property type="protein sequence ID" value="KKN02714.1"/>
    <property type="molecule type" value="Genomic_DNA"/>
</dbReference>
<name>A0A0F9MAE5_9ZZZZ</name>
<evidence type="ECO:0000313" key="2">
    <source>
        <dbReference type="EMBL" id="KKN02714.1"/>
    </source>
</evidence>
<comment type="caution">
    <text evidence="2">The sequence shown here is derived from an EMBL/GenBank/DDBJ whole genome shotgun (WGS) entry which is preliminary data.</text>
</comment>
<gene>
    <name evidence="2" type="ORF">LCGC14_1114990</name>
</gene>
<sequence length="230" mass="23731">MTQQHIFAQQNSPSVAGEGTSVGVRGTRDGIPFAASWKQALLFEGRCFHIDVGTLPADAVFTTVVGGGAGTRLELEQPEFGVSVPNGTALIPLDIRIGTRADVVADADNMEILLIADTTAAFAADGTTVAVTPTNMITDGGVTTVATAFSEATVDITDPVVDMILAYKTLQSSLLTSGLAVASLELHYAPDTPPILKGPCAFYGYWGGVAAASGAAAVVWAEVPEARYTV</sequence>